<dbReference type="Pfam" id="PF03403">
    <property type="entry name" value="PAF-AH_p_II"/>
    <property type="match status" value="1"/>
</dbReference>
<dbReference type="GO" id="GO:0003847">
    <property type="term" value="F:1-alkyl-2-acetylglycerophosphocholine esterase activity"/>
    <property type="evidence" value="ECO:0007669"/>
    <property type="project" value="TreeGrafter"/>
</dbReference>
<dbReference type="Gene3D" id="3.40.50.1820">
    <property type="entry name" value="alpha/beta hydrolase"/>
    <property type="match status" value="1"/>
</dbReference>
<gene>
    <name evidence="4" type="ORF">DC094_10965</name>
</gene>
<keyword evidence="1" id="KW-0378">Hydrolase</keyword>
<dbReference type="PANTHER" id="PTHR10272">
    <property type="entry name" value="PLATELET-ACTIVATING FACTOR ACETYLHYDROLASE"/>
    <property type="match status" value="1"/>
</dbReference>
<comment type="caution">
    <text evidence="4">The sequence shown here is derived from an EMBL/GenBank/DDBJ whole genome shotgun (WGS) entry which is preliminary data.</text>
</comment>
<reference evidence="4 5" key="1">
    <citation type="submission" date="2018-04" db="EMBL/GenBank/DDBJ databases">
        <title>Thalassorhabdus spongiae gen. nov., sp. nov., isolated from a marine sponge in South-West Iceland.</title>
        <authorList>
            <person name="Knobloch S."/>
            <person name="Daussin A."/>
            <person name="Johannsson R."/>
            <person name="Marteinsson V.T."/>
        </authorList>
    </citation>
    <scope>NUCLEOTIDE SEQUENCE [LARGE SCALE GENOMIC DNA]</scope>
    <source>
        <strain evidence="4 5">Hp12</strain>
    </source>
</reference>
<keyword evidence="3" id="KW-0443">Lipid metabolism</keyword>
<dbReference type="Proteomes" id="UP000244906">
    <property type="component" value="Unassembled WGS sequence"/>
</dbReference>
<dbReference type="GO" id="GO:0016042">
    <property type="term" value="P:lipid catabolic process"/>
    <property type="evidence" value="ECO:0007669"/>
    <property type="project" value="UniProtKB-KW"/>
</dbReference>
<dbReference type="InterPro" id="IPR029058">
    <property type="entry name" value="AB_hydrolase_fold"/>
</dbReference>
<evidence type="ECO:0000313" key="5">
    <source>
        <dbReference type="Proteomes" id="UP000244906"/>
    </source>
</evidence>
<dbReference type="AlphaFoldDB" id="A0A2V1GTX2"/>
<proteinExistence type="predicted"/>
<sequence length="440" mass="48077">MHGFNMAFMGGAIKLFQSNKNRHYLMMASRTIQRSNHSLSLLTKLISIITLSVLISACAGSDGNTTSQQQIETKQNCDNTQQSQVALDAGQKGPWPVGRFETVIDRGSLSKKLQTQVWYPATIGSQQNQQPIRYDIRRFLKPADAVNVPDSEDPYLYCDCYDQLPLDTNQGKFPVIVYIHGTGGFSEVAISQMTHWASRGFIVIAANHPQIQLSDILNNGIFSVLFANQALDLKYLIEEVHNPDKLQQFSQVMDSQRIGVIGHSAGAIALENAASSEGVQVIIPQAGNTEIKSGDDLQSIMVMGAYQDSVIDYSGQVASFEQSSAAKKRLVGVANAGHMLFSEICAVKQPEGGIFAVAEIYNVKVPSIIKRFASDGCSLDQIPPNTGIDLVTFVTTAAFEETLKCSTSASQQLNIAQSLFENIATFKQEFTDAKPMLDSF</sequence>
<evidence type="ECO:0008006" key="6">
    <source>
        <dbReference type="Google" id="ProtNLM"/>
    </source>
</evidence>
<organism evidence="4 5">
    <name type="scientific">Pelagibaculum spongiae</name>
    <dbReference type="NCBI Taxonomy" id="2080658"/>
    <lineage>
        <taxon>Bacteria</taxon>
        <taxon>Pseudomonadati</taxon>
        <taxon>Pseudomonadota</taxon>
        <taxon>Gammaproteobacteria</taxon>
        <taxon>Oceanospirillales</taxon>
        <taxon>Pelagibaculum</taxon>
    </lineage>
</organism>
<protein>
    <recommendedName>
        <fullName evidence="6">Alpha/beta hydrolase</fullName>
    </recommendedName>
</protein>
<evidence type="ECO:0000256" key="1">
    <source>
        <dbReference type="ARBA" id="ARBA00022801"/>
    </source>
</evidence>
<accession>A0A2V1GTX2</accession>
<evidence type="ECO:0000256" key="2">
    <source>
        <dbReference type="ARBA" id="ARBA00022963"/>
    </source>
</evidence>
<dbReference type="EMBL" id="QDDL01000004">
    <property type="protein sequence ID" value="PVZ68770.1"/>
    <property type="molecule type" value="Genomic_DNA"/>
</dbReference>
<dbReference type="PANTHER" id="PTHR10272:SF0">
    <property type="entry name" value="PLATELET-ACTIVATING FACTOR ACETYLHYDROLASE"/>
    <property type="match status" value="1"/>
</dbReference>
<dbReference type="SUPFAM" id="SSF53474">
    <property type="entry name" value="alpha/beta-Hydrolases"/>
    <property type="match status" value="1"/>
</dbReference>
<evidence type="ECO:0000313" key="4">
    <source>
        <dbReference type="EMBL" id="PVZ68770.1"/>
    </source>
</evidence>
<keyword evidence="5" id="KW-1185">Reference proteome</keyword>
<name>A0A2V1GTX2_9GAMM</name>
<keyword evidence="2" id="KW-0442">Lipid degradation</keyword>
<evidence type="ECO:0000256" key="3">
    <source>
        <dbReference type="ARBA" id="ARBA00023098"/>
    </source>
</evidence>